<keyword evidence="1" id="KW-0732">Signal</keyword>
<evidence type="ECO:0000313" key="3">
    <source>
        <dbReference type="Proteomes" id="UP000077069"/>
    </source>
</evidence>
<name>A0A177BUU5_9PLEO</name>
<dbReference type="AlphaFoldDB" id="A0A177BUU5"/>
<evidence type="ECO:0000313" key="2">
    <source>
        <dbReference type="EMBL" id="OAF99243.1"/>
    </source>
</evidence>
<reference evidence="2 3" key="1">
    <citation type="submission" date="2016-05" db="EMBL/GenBank/DDBJ databases">
        <title>Comparative analysis of secretome profiles of manganese(II)-oxidizing ascomycete fungi.</title>
        <authorList>
            <consortium name="DOE Joint Genome Institute"/>
            <person name="Zeiner C.A."/>
            <person name="Purvine S.O."/>
            <person name="Zink E.M."/>
            <person name="Wu S."/>
            <person name="Pasa-Tolic L."/>
            <person name="Chaput D.L."/>
            <person name="Haridas S."/>
            <person name="Grigoriev I.V."/>
            <person name="Santelli C.M."/>
            <person name="Hansel C.M."/>
        </authorList>
    </citation>
    <scope>NUCLEOTIDE SEQUENCE [LARGE SCALE GENOMIC DNA]</scope>
    <source>
        <strain evidence="2 3">AP3s5-JAC2a</strain>
    </source>
</reference>
<feature type="chain" id="PRO_5008057344" description="Ubiquitin 3 binding protein But2 C-terminal domain-containing protein" evidence="1">
    <location>
        <begin position="24"/>
        <end position="245"/>
    </location>
</feature>
<accession>A0A177BUU5</accession>
<sequence length="245" mass="26250">MLSLHTLANLIVTSFLLAPPTTALPLWPNNTTPAAVPTACSSPTSNPTAEIAPACQSFYPTSYRIMNSRYPTWDQTPLHGNQDFVMLLRQRADTFQVATQVQFDGLGDVAPPNSSSTCRLQFQLPAKDMQTVLGPAPVVDVYQVEREAGSPASWSTYEPALAASSNGSVSAPRLFGSINGSLAAQETAWNQSVGLVDVGATFCNATLTWQMAMAIDGGDEVNYWDFIGVDPPFNPVQGFRVITGC</sequence>
<dbReference type="OrthoDB" id="3772810at2759"/>
<keyword evidence="3" id="KW-1185">Reference proteome</keyword>
<dbReference type="RefSeq" id="XP_018029609.1">
    <property type="nucleotide sequence ID" value="XM_018186006.1"/>
</dbReference>
<dbReference type="Proteomes" id="UP000077069">
    <property type="component" value="Unassembled WGS sequence"/>
</dbReference>
<dbReference type="GeneID" id="28769492"/>
<evidence type="ECO:0008006" key="4">
    <source>
        <dbReference type="Google" id="ProtNLM"/>
    </source>
</evidence>
<gene>
    <name evidence="2" type="ORF">CC84DRAFT_388945</name>
</gene>
<protein>
    <recommendedName>
        <fullName evidence="4">Ubiquitin 3 binding protein But2 C-terminal domain-containing protein</fullName>
    </recommendedName>
</protein>
<dbReference type="InParanoid" id="A0A177BUU5"/>
<proteinExistence type="predicted"/>
<dbReference type="EMBL" id="KV441562">
    <property type="protein sequence ID" value="OAF99243.1"/>
    <property type="molecule type" value="Genomic_DNA"/>
</dbReference>
<organism evidence="2 3">
    <name type="scientific">Paraphaeosphaeria sporulosa</name>
    <dbReference type="NCBI Taxonomy" id="1460663"/>
    <lineage>
        <taxon>Eukaryota</taxon>
        <taxon>Fungi</taxon>
        <taxon>Dikarya</taxon>
        <taxon>Ascomycota</taxon>
        <taxon>Pezizomycotina</taxon>
        <taxon>Dothideomycetes</taxon>
        <taxon>Pleosporomycetidae</taxon>
        <taxon>Pleosporales</taxon>
        <taxon>Massarineae</taxon>
        <taxon>Didymosphaeriaceae</taxon>
        <taxon>Paraphaeosphaeria</taxon>
    </lineage>
</organism>
<feature type="signal peptide" evidence="1">
    <location>
        <begin position="1"/>
        <end position="23"/>
    </location>
</feature>
<evidence type="ECO:0000256" key="1">
    <source>
        <dbReference type="SAM" id="SignalP"/>
    </source>
</evidence>